<gene>
    <name evidence="1" type="ORF">DEF24_26260</name>
</gene>
<dbReference type="Proteomes" id="UP000253318">
    <property type="component" value="Unassembled WGS sequence"/>
</dbReference>
<reference evidence="1 2" key="1">
    <citation type="submission" date="2018-04" db="EMBL/GenBank/DDBJ databases">
        <title>Novel actinobacteria from marine sediment.</title>
        <authorList>
            <person name="Ng Z.Y."/>
            <person name="Tan G.Y.A."/>
        </authorList>
    </citation>
    <scope>NUCLEOTIDE SEQUENCE [LARGE SCALE GENOMIC DNA]</scope>
    <source>
        <strain evidence="1 2">TPS81</strain>
    </source>
</reference>
<evidence type="ECO:0000313" key="1">
    <source>
        <dbReference type="EMBL" id="RCV48498.1"/>
    </source>
</evidence>
<name>A0A368SY51_9ACTN</name>
<dbReference type="SUPFAM" id="SSF54991">
    <property type="entry name" value="Anticodon-binding domain of PheRS"/>
    <property type="match status" value="1"/>
</dbReference>
<accession>A0A368SY51</accession>
<comment type="caution">
    <text evidence="1">The sequence shown here is derived from an EMBL/GenBank/DDBJ whole genome shotgun (WGS) entry which is preliminary data.</text>
</comment>
<proteinExistence type="predicted"/>
<protein>
    <submittedName>
        <fullName evidence="1">Uncharacterized protein</fullName>
    </submittedName>
</protein>
<keyword evidence="2" id="KW-1185">Reference proteome</keyword>
<evidence type="ECO:0000313" key="2">
    <source>
        <dbReference type="Proteomes" id="UP000253318"/>
    </source>
</evidence>
<dbReference type="AlphaFoldDB" id="A0A368SY51"/>
<organism evidence="1 2">
    <name type="scientific">Marinitenerispora sediminis</name>
    <dbReference type="NCBI Taxonomy" id="1931232"/>
    <lineage>
        <taxon>Bacteria</taxon>
        <taxon>Bacillati</taxon>
        <taxon>Actinomycetota</taxon>
        <taxon>Actinomycetes</taxon>
        <taxon>Streptosporangiales</taxon>
        <taxon>Nocardiopsidaceae</taxon>
        <taxon>Marinitenerispora</taxon>
    </lineage>
</organism>
<dbReference type="EMBL" id="QEIN01000390">
    <property type="protein sequence ID" value="RCV48498.1"/>
    <property type="molecule type" value="Genomic_DNA"/>
</dbReference>
<sequence>MAAGSSTRANSASGLRRHGRGKFSSLAHLQSILLRIVLRPIDRTLTSEQANVIRNAIYQAVHEGPVMELI</sequence>
<dbReference type="Gene3D" id="3.30.70.380">
    <property type="entry name" value="Ferrodoxin-fold anticodon-binding domain"/>
    <property type="match status" value="1"/>
</dbReference>
<dbReference type="InterPro" id="IPR036690">
    <property type="entry name" value="Fdx_antiC-bd_sf"/>
</dbReference>